<dbReference type="AlphaFoldDB" id="A0A0E2AZ84"/>
<reference evidence="2 3" key="1">
    <citation type="submission" date="2012-10" db="EMBL/GenBank/DDBJ databases">
        <authorList>
            <person name="Harkins D.M."/>
            <person name="Durkin A.S."/>
            <person name="Brinkac L.M."/>
            <person name="Selengut J.D."/>
            <person name="Sanka R."/>
            <person name="DePew J."/>
            <person name="Purushe J."/>
            <person name="Peacock S.J."/>
            <person name="Thaipadungpanit J."/>
            <person name="Wuthiekanun V.W."/>
            <person name="Day N.P."/>
            <person name="Vinetz J.M."/>
            <person name="Sutton G.G."/>
            <person name="Nelson W.C."/>
            <person name="Fouts D.E."/>
        </authorList>
    </citation>
    <scope>NUCLEOTIDE SEQUENCE [LARGE SCALE GENOMIC DNA]</scope>
    <source>
        <strain evidence="2 3">H1</strain>
    </source>
</reference>
<feature type="transmembrane region" description="Helical" evidence="1">
    <location>
        <begin position="70"/>
        <end position="87"/>
    </location>
</feature>
<feature type="transmembrane region" description="Helical" evidence="1">
    <location>
        <begin position="6"/>
        <end position="28"/>
    </location>
</feature>
<name>A0A0E2AZ84_9LEPT</name>
<evidence type="ECO:0000256" key="1">
    <source>
        <dbReference type="SAM" id="Phobius"/>
    </source>
</evidence>
<accession>A0A0E2AZ84</accession>
<evidence type="ECO:0008006" key="4">
    <source>
        <dbReference type="Google" id="ProtNLM"/>
    </source>
</evidence>
<sequence length="132" mass="14188">MLLPEKILVIAGVLNLAYGSFLGFPYALARKKAEFASRYLQAGHIGSLMQGSMLLALVIAFRYANLSETLALIGASLFATSSVFLALKDTINWLQGIKDEFQENPILGKSLGSIGVITNLMGISVIVYGIFS</sequence>
<keyword evidence="1" id="KW-0812">Transmembrane</keyword>
<evidence type="ECO:0000313" key="3">
    <source>
        <dbReference type="Proteomes" id="UP000006253"/>
    </source>
</evidence>
<dbReference type="EMBL" id="AHMY02000058">
    <property type="protein sequence ID" value="EKO14261.1"/>
    <property type="molecule type" value="Genomic_DNA"/>
</dbReference>
<protein>
    <recommendedName>
        <fullName evidence="4">PF03994 domain protein</fullName>
    </recommendedName>
</protein>
<feature type="transmembrane region" description="Helical" evidence="1">
    <location>
        <begin position="107"/>
        <end position="131"/>
    </location>
</feature>
<proteinExistence type="predicted"/>
<feature type="transmembrane region" description="Helical" evidence="1">
    <location>
        <begin position="40"/>
        <end position="64"/>
    </location>
</feature>
<organism evidence="2 3">
    <name type="scientific">Leptospira kirschneri str. H1</name>
    <dbReference type="NCBI Taxonomy" id="1049966"/>
    <lineage>
        <taxon>Bacteria</taxon>
        <taxon>Pseudomonadati</taxon>
        <taxon>Spirochaetota</taxon>
        <taxon>Spirochaetia</taxon>
        <taxon>Leptospirales</taxon>
        <taxon>Leptospiraceae</taxon>
        <taxon>Leptospira</taxon>
    </lineage>
</organism>
<evidence type="ECO:0000313" key="2">
    <source>
        <dbReference type="EMBL" id="EKO14261.1"/>
    </source>
</evidence>
<comment type="caution">
    <text evidence="2">The sequence shown here is derived from an EMBL/GenBank/DDBJ whole genome shotgun (WGS) entry which is preliminary data.</text>
</comment>
<dbReference type="Proteomes" id="UP000006253">
    <property type="component" value="Unassembled WGS sequence"/>
</dbReference>
<dbReference type="RefSeq" id="WP_004766618.1">
    <property type="nucleotide sequence ID" value="NZ_AHMY02000058.1"/>
</dbReference>
<gene>
    <name evidence="2" type="ORF">LEP1GSC081_0768</name>
</gene>
<keyword evidence="1" id="KW-1133">Transmembrane helix</keyword>
<keyword evidence="1" id="KW-0472">Membrane</keyword>